<gene>
    <name evidence="2" type="ORF">DMN91_012724</name>
</gene>
<organism evidence="2 3">
    <name type="scientific">Ooceraea biroi</name>
    <name type="common">Clonal raider ant</name>
    <name type="synonym">Cerapachys biroi</name>
    <dbReference type="NCBI Taxonomy" id="2015173"/>
    <lineage>
        <taxon>Eukaryota</taxon>
        <taxon>Metazoa</taxon>
        <taxon>Ecdysozoa</taxon>
        <taxon>Arthropoda</taxon>
        <taxon>Hexapoda</taxon>
        <taxon>Insecta</taxon>
        <taxon>Pterygota</taxon>
        <taxon>Neoptera</taxon>
        <taxon>Endopterygota</taxon>
        <taxon>Hymenoptera</taxon>
        <taxon>Apocrita</taxon>
        <taxon>Aculeata</taxon>
        <taxon>Formicoidea</taxon>
        <taxon>Formicidae</taxon>
        <taxon>Dorylinae</taxon>
        <taxon>Ooceraea</taxon>
    </lineage>
</organism>
<feature type="compositionally biased region" description="Low complexity" evidence="1">
    <location>
        <begin position="10"/>
        <end position="20"/>
    </location>
</feature>
<proteinExistence type="predicted"/>
<evidence type="ECO:0000256" key="1">
    <source>
        <dbReference type="SAM" id="MobiDB-lite"/>
    </source>
</evidence>
<reference evidence="2 3" key="1">
    <citation type="journal article" date="2018" name="Genome Res.">
        <title>The genomic architecture and molecular evolution of ant odorant receptors.</title>
        <authorList>
            <person name="McKenzie S.K."/>
            <person name="Kronauer D.J.C."/>
        </authorList>
    </citation>
    <scope>NUCLEOTIDE SEQUENCE [LARGE SCALE GENOMIC DNA]</scope>
    <source>
        <strain evidence="2">Clonal line C1</strain>
    </source>
</reference>
<feature type="region of interest" description="Disordered" evidence="1">
    <location>
        <begin position="1"/>
        <end position="44"/>
    </location>
</feature>
<dbReference type="Proteomes" id="UP000279307">
    <property type="component" value="Chromosome 14"/>
</dbReference>
<accession>A0A3L8D2V8</accession>
<feature type="compositionally biased region" description="Pro residues" evidence="1">
    <location>
        <begin position="190"/>
        <end position="200"/>
    </location>
</feature>
<dbReference type="AlphaFoldDB" id="A0A3L8D2V8"/>
<dbReference type="PRINTS" id="PR01217">
    <property type="entry name" value="PRICHEXTENSN"/>
</dbReference>
<dbReference type="EMBL" id="QOIP01000014">
    <property type="protein sequence ID" value="RLU14837.1"/>
    <property type="molecule type" value="Genomic_DNA"/>
</dbReference>
<feature type="region of interest" description="Disordered" evidence="1">
    <location>
        <begin position="102"/>
        <end position="245"/>
    </location>
</feature>
<evidence type="ECO:0000313" key="3">
    <source>
        <dbReference type="Proteomes" id="UP000279307"/>
    </source>
</evidence>
<name>A0A3L8D2V8_OOCBI</name>
<evidence type="ECO:0000313" key="2">
    <source>
        <dbReference type="EMBL" id="RLU14837.1"/>
    </source>
</evidence>
<sequence length="245" mass="25976">MSRQEHRQARAAADQARPVRPTYSPPKEATALPTSGHPTNRPRYLRLRQEQLCAELETPIPPAKPKIRSIEIINPPSVRPAPVHPAPLTSAQFRAEIEALFGRLSDSDPDDALGLAAVEGQPPGAPQTTADTEPPQQQPIRESPPQPPPSTITGPPRTPLLATSDPERPPAPAPLNTAHAGTSTSERPTKPAPSTAPLPARPRAVQPTPGMQNILVHPGPASASGTQTWRPGNDICSTAAPREPP</sequence>
<protein>
    <submittedName>
        <fullName evidence="2">Uncharacterized protein</fullName>
    </submittedName>
</protein>
<comment type="caution">
    <text evidence="2">The sequence shown here is derived from an EMBL/GenBank/DDBJ whole genome shotgun (WGS) entry which is preliminary data.</text>
</comment>